<sequence length="683" mass="77831">MNEVNNHGPLGSCNFSHMSFISEQQKGAVSVFTFKCNMCRIDKKISTAEKTHQPSSELELNKTLVLAAISVGTGYSQLQQQLAILNIPGFSQRRYQKCQEEVSEKILETSLECMVAAGREESELARQVGDVDKDGYPLISVIADGAWSKRSYKTDYSALSGVGCIVGARTGKLLYIGVRNKYYVICAKSDDVNPASEHVCSKNWKGTSTSMESDIIVERFQQSIAMHGLKYVKLVGDGDSSVMKKLLAVKPYGPQQLVRKIECTNHLLRNYVSKLYQLAKNRLSSENTVVPFKLRKVVKSKIERMRDGIRKAIQYRKTEDCSLEEQLNRLSKDIRNCPRHIFGDHGNCETYFCTGSKVEENLVPEMEDCGLLVDIFSCGNRLIQNIHSLLLNMNNNAAETYNSVVNKFIGGKRINFSIKGKYTKIYMGRINRRSKKIRSRRRLFPDAGSKHRQHRKKNAGPDSDYGNVESDDEGNSTVDFEQYKEDQMRNLFNKSSEEVARIERETIGQDSNFRWFEERALRLTASNFSSVVTRRDTDTWDVLAKRMVECPFKGDQHTRWGNAHESMARKSFEEYSKLEVAECGLFIDKQYQYLGASPDGLINDDAIIEIKCPSSIKNNFNQTKRKLRKLELSHDIQIPDAEENKDVPKRIRRKAKQMLMSETESESENHNATKDFGGIRYPL</sequence>
<proteinExistence type="predicted"/>
<accession>A0ACB9SME8</accession>
<organism evidence="1 2">
    <name type="scientific">Holotrichia oblita</name>
    <name type="common">Chafer beetle</name>
    <dbReference type="NCBI Taxonomy" id="644536"/>
    <lineage>
        <taxon>Eukaryota</taxon>
        <taxon>Metazoa</taxon>
        <taxon>Ecdysozoa</taxon>
        <taxon>Arthropoda</taxon>
        <taxon>Hexapoda</taxon>
        <taxon>Insecta</taxon>
        <taxon>Pterygota</taxon>
        <taxon>Neoptera</taxon>
        <taxon>Endopterygota</taxon>
        <taxon>Coleoptera</taxon>
        <taxon>Polyphaga</taxon>
        <taxon>Scarabaeiformia</taxon>
        <taxon>Scarabaeidae</taxon>
        <taxon>Melolonthinae</taxon>
        <taxon>Holotrichia</taxon>
    </lineage>
</organism>
<evidence type="ECO:0000313" key="1">
    <source>
        <dbReference type="EMBL" id="KAI4455781.1"/>
    </source>
</evidence>
<protein>
    <submittedName>
        <fullName evidence="1">Exonuclease phage-type/recb c-terminal domain-containing protein</fullName>
    </submittedName>
</protein>
<dbReference type="Proteomes" id="UP001056778">
    <property type="component" value="Chromosome 9"/>
</dbReference>
<comment type="caution">
    <text evidence="1">The sequence shown here is derived from an EMBL/GenBank/DDBJ whole genome shotgun (WGS) entry which is preliminary data.</text>
</comment>
<name>A0ACB9SME8_HOLOL</name>
<keyword evidence="1" id="KW-0540">Nuclease</keyword>
<gene>
    <name evidence="1" type="ORF">MML48_9g00002266</name>
</gene>
<keyword evidence="1" id="KW-0378">Hydrolase</keyword>
<keyword evidence="2" id="KW-1185">Reference proteome</keyword>
<dbReference type="EMBL" id="CM043023">
    <property type="protein sequence ID" value="KAI4455781.1"/>
    <property type="molecule type" value="Genomic_DNA"/>
</dbReference>
<keyword evidence="1" id="KW-0269">Exonuclease</keyword>
<reference evidence="1" key="1">
    <citation type="submission" date="2022-04" db="EMBL/GenBank/DDBJ databases">
        <title>Chromosome-scale genome assembly of Holotrichia oblita Faldermann.</title>
        <authorList>
            <person name="Rongchong L."/>
        </authorList>
    </citation>
    <scope>NUCLEOTIDE SEQUENCE</scope>
    <source>
        <strain evidence="1">81SQS9</strain>
    </source>
</reference>
<evidence type="ECO:0000313" key="2">
    <source>
        <dbReference type="Proteomes" id="UP001056778"/>
    </source>
</evidence>